<accession>A0A7D7LTE4</accession>
<sequence>MSILSLTFHCVESMVQEWEQYARTELAQMASNLYDVEKFILSDVESEMLNEGRNTNLLLIFETAELRASFLENEFENIQDRISQRFGDQVMIFETLLNEFTETKGES</sequence>
<reference evidence="2 3" key="1">
    <citation type="submission" date="2020-07" db="EMBL/GenBank/DDBJ databases">
        <title>Chryseobacterium sp.cx-624.</title>
        <authorList>
            <person name="Yang C."/>
        </authorList>
    </citation>
    <scope>NUCLEOTIDE SEQUENCE [LARGE SCALE GENOMIC DNA]</scope>
    <source>
        <strain evidence="3">cx-624</strain>
        <strain evidence="2">Cx-624</strain>
    </source>
</reference>
<keyword evidence="4" id="KW-1185">Reference proteome</keyword>
<dbReference type="EMBL" id="CP059472">
    <property type="protein sequence ID" value="QMS98455.1"/>
    <property type="molecule type" value="Genomic_DNA"/>
</dbReference>
<dbReference type="Proteomes" id="UP000539710">
    <property type="component" value="Unassembled WGS sequence"/>
</dbReference>
<dbReference type="RefSeq" id="WP_181886258.1">
    <property type="nucleotide sequence ID" value="NZ_CP059472.1"/>
</dbReference>
<dbReference type="InterPro" id="IPR025563">
    <property type="entry name" value="DUF4286"/>
</dbReference>
<dbReference type="Pfam" id="PF14114">
    <property type="entry name" value="DUF4286"/>
    <property type="match status" value="1"/>
</dbReference>
<evidence type="ECO:0000313" key="2">
    <source>
        <dbReference type="EMBL" id="QMS98455.1"/>
    </source>
</evidence>
<organism evidence="2 3">
    <name type="scientific">Marnyiella aurantia</name>
    <dbReference type="NCBI Taxonomy" id="2758037"/>
    <lineage>
        <taxon>Bacteria</taxon>
        <taxon>Pseudomonadati</taxon>
        <taxon>Bacteroidota</taxon>
        <taxon>Flavobacteriia</taxon>
        <taxon>Flavobacteriales</taxon>
        <taxon>Weeksellaceae</taxon>
        <taxon>Marnyiella</taxon>
    </lineage>
</organism>
<evidence type="ECO:0000313" key="1">
    <source>
        <dbReference type="EMBL" id="MBA5246161.1"/>
    </source>
</evidence>
<dbReference type="Proteomes" id="UP000515349">
    <property type="component" value="Chromosome"/>
</dbReference>
<gene>
    <name evidence="2" type="ORF">H1R16_00110</name>
    <name evidence="1" type="ORF">H2507_03165</name>
</gene>
<name>A0A7D7LTE4_9FLAO</name>
<dbReference type="KEGG" id="cbau:H1R16_00110"/>
<dbReference type="AlphaFoldDB" id="A0A7D7LTE4"/>
<reference evidence="4" key="2">
    <citation type="submission" date="2020-07" db="EMBL/GenBank/DDBJ databases">
        <title>Flavobacterium sp. xlx-214.</title>
        <authorList>
            <person name="Yang C."/>
        </authorList>
    </citation>
    <scope>NUCLEOTIDE SEQUENCE [LARGE SCALE GENOMIC DNA]</scope>
    <source>
        <strain evidence="4">CX-624</strain>
    </source>
</reference>
<protein>
    <submittedName>
        <fullName evidence="2">DUF4286 family protein</fullName>
    </submittedName>
</protein>
<dbReference type="EMBL" id="JACEUX010000001">
    <property type="protein sequence ID" value="MBA5246161.1"/>
    <property type="molecule type" value="Genomic_DNA"/>
</dbReference>
<evidence type="ECO:0000313" key="3">
    <source>
        <dbReference type="Proteomes" id="UP000515349"/>
    </source>
</evidence>
<evidence type="ECO:0000313" key="4">
    <source>
        <dbReference type="Proteomes" id="UP000539710"/>
    </source>
</evidence>
<reference evidence="1" key="3">
    <citation type="submission" date="2020-07" db="EMBL/GenBank/DDBJ databases">
        <authorList>
            <person name="Yang C."/>
        </authorList>
    </citation>
    <scope>NUCLEOTIDE SEQUENCE</scope>
    <source>
        <strain evidence="1">Cx-624</strain>
    </source>
</reference>
<proteinExistence type="predicted"/>